<feature type="region of interest" description="Disordered" evidence="4">
    <location>
        <begin position="361"/>
        <end position="396"/>
    </location>
</feature>
<keyword evidence="6" id="KW-1185">Reference proteome</keyword>
<feature type="region of interest" description="Disordered" evidence="4">
    <location>
        <begin position="133"/>
        <end position="173"/>
    </location>
</feature>
<evidence type="ECO:0000256" key="4">
    <source>
        <dbReference type="SAM" id="MobiDB-lite"/>
    </source>
</evidence>
<protein>
    <recommendedName>
        <fullName evidence="7">Cytochrome c oxidase subunit 6b-1</fullName>
    </recommendedName>
</protein>
<reference evidence="5 6" key="1">
    <citation type="journal article" date="2023" name="Hortic Res">
        <title>The complete reference genome for grapevine (Vitis vinifera L.) genetics and breeding.</title>
        <authorList>
            <person name="Shi X."/>
            <person name="Cao S."/>
            <person name="Wang X."/>
            <person name="Huang S."/>
            <person name="Wang Y."/>
            <person name="Liu Z."/>
            <person name="Liu W."/>
            <person name="Leng X."/>
            <person name="Peng Y."/>
            <person name="Wang N."/>
            <person name="Wang Y."/>
            <person name="Ma Z."/>
            <person name="Xu X."/>
            <person name="Zhang F."/>
            <person name="Xue H."/>
            <person name="Zhong H."/>
            <person name="Wang Y."/>
            <person name="Zhang K."/>
            <person name="Velt A."/>
            <person name="Avia K."/>
            <person name="Holtgrawe D."/>
            <person name="Grimplet J."/>
            <person name="Matus J.T."/>
            <person name="Ware D."/>
            <person name="Wu X."/>
            <person name="Wang H."/>
            <person name="Liu C."/>
            <person name="Fang Y."/>
            <person name="Rustenholz C."/>
            <person name="Cheng Z."/>
            <person name="Xiao H."/>
            <person name="Zhou Y."/>
        </authorList>
    </citation>
    <scope>NUCLEOTIDE SEQUENCE [LARGE SCALE GENOMIC DNA]</scope>
    <source>
        <strain evidence="6">cv. Pinot noir / PN40024</strain>
        <tissue evidence="5">Leaf</tissue>
    </source>
</reference>
<dbReference type="PANTHER" id="PTHR46281">
    <property type="entry name" value="CYTOCHROME C OXIDASE SUBUNIT 6B"/>
    <property type="match status" value="1"/>
</dbReference>
<dbReference type="PROSITE" id="PS51808">
    <property type="entry name" value="CHCH"/>
    <property type="match status" value="2"/>
</dbReference>
<evidence type="ECO:0000256" key="2">
    <source>
        <dbReference type="ARBA" id="ARBA00023128"/>
    </source>
</evidence>
<evidence type="ECO:0000313" key="6">
    <source>
        <dbReference type="Proteomes" id="UP001227230"/>
    </source>
</evidence>
<dbReference type="PANTHER" id="PTHR46281:SF2">
    <property type="entry name" value="CYTOCHROME C OXIDASE SUBUNIT 6B-1"/>
    <property type="match status" value="1"/>
</dbReference>
<dbReference type="Gene3D" id="1.10.10.140">
    <property type="entry name" value="Cytochrome c oxidase, subunit VIb"/>
    <property type="match status" value="2"/>
</dbReference>
<dbReference type="CDD" id="cd00926">
    <property type="entry name" value="Cyt_c_Oxidase_VIb"/>
    <property type="match status" value="2"/>
</dbReference>
<dbReference type="EMBL" id="CP126660">
    <property type="protein sequence ID" value="WKA00821.1"/>
    <property type="molecule type" value="Genomic_DNA"/>
</dbReference>
<evidence type="ECO:0000256" key="1">
    <source>
        <dbReference type="ARBA" id="ARBA00004173"/>
    </source>
</evidence>
<keyword evidence="3" id="KW-1015">Disulfide bond</keyword>
<dbReference type="InterPro" id="IPR036549">
    <property type="entry name" value="CX6/COA6-like_sf"/>
</dbReference>
<name>A0ABY9D2N5_VITVI</name>
<gene>
    <name evidence="5" type="ORF">VitviT2T_019141</name>
</gene>
<proteinExistence type="predicted"/>
<evidence type="ECO:0000256" key="3">
    <source>
        <dbReference type="ARBA" id="ARBA00023157"/>
    </source>
</evidence>
<dbReference type="InterPro" id="IPR048280">
    <property type="entry name" value="COX6B-like"/>
</dbReference>
<organism evidence="5 6">
    <name type="scientific">Vitis vinifera</name>
    <name type="common">Grape</name>
    <dbReference type="NCBI Taxonomy" id="29760"/>
    <lineage>
        <taxon>Eukaryota</taxon>
        <taxon>Viridiplantae</taxon>
        <taxon>Streptophyta</taxon>
        <taxon>Embryophyta</taxon>
        <taxon>Tracheophyta</taxon>
        <taxon>Spermatophyta</taxon>
        <taxon>Magnoliopsida</taxon>
        <taxon>eudicotyledons</taxon>
        <taxon>Gunneridae</taxon>
        <taxon>Pentapetalae</taxon>
        <taxon>rosids</taxon>
        <taxon>Vitales</taxon>
        <taxon>Vitaceae</taxon>
        <taxon>Viteae</taxon>
        <taxon>Vitis</taxon>
    </lineage>
</organism>
<evidence type="ECO:0008006" key="7">
    <source>
        <dbReference type="Google" id="ProtNLM"/>
    </source>
</evidence>
<accession>A0ABY9D2N5</accession>
<evidence type="ECO:0000313" key="5">
    <source>
        <dbReference type="EMBL" id="WKA00821.1"/>
    </source>
</evidence>
<keyword evidence="2" id="KW-0496">Mitochondrion</keyword>
<dbReference type="Proteomes" id="UP001227230">
    <property type="component" value="Chromosome 13"/>
</dbReference>
<sequence>MTYPDEYTAGERVRVYICFSLSIAFEKQSERAPLWSRPLEYATREILLCSFLLKNITSMASPNVGQDVTLHEHYMLGDGKGIESVEKIEVKIPVDSASENVVTEKIEETPAVTKEATEAAPTAAEEIIEVTSAASQEATPAAKDISEATPDAAEESSNNVEEENSGDQEVEHTSEIKLETAPADFRFPSTNQTRHCFTRYIEYHRCTAVKGEGASECDKFAKFYRSLCPAEWVERWNEQRENGTFPVRRREQERQSERAPLWSRPLECATTEILPFLLLLKNLTSMASADVGQNVSLHEHYMLGDGKGIESVEKSEVKILVDSASENVVTEKTEETPAVTKEATEAAPTAAEEIIEVTSAASHEATPAAKDISEATPDAAEESSNNVEEENSGDLEVEHTSEIKLETAPADFRFPSTNQTRHCFTRYIEYHRCTAAKGEGATECDKFAKFYRSLCPAEWVERWNEQRENGTFPGPL</sequence>
<dbReference type="SUPFAM" id="SSF47694">
    <property type="entry name" value="Cytochrome c oxidase subunit h"/>
    <property type="match status" value="2"/>
</dbReference>
<comment type="subcellular location">
    <subcellularLocation>
        <location evidence="1">Mitochondrion</location>
    </subcellularLocation>
</comment>
<dbReference type="Pfam" id="PF02297">
    <property type="entry name" value="COX6B"/>
    <property type="match status" value="2"/>
</dbReference>
<dbReference type="InterPro" id="IPR003213">
    <property type="entry name" value="Cyt_c_oxidase_su6B"/>
</dbReference>